<dbReference type="EMBL" id="CAXHTB010000012">
    <property type="protein sequence ID" value="CAL0317259.1"/>
    <property type="molecule type" value="Genomic_DNA"/>
</dbReference>
<evidence type="ECO:0000313" key="1">
    <source>
        <dbReference type="EMBL" id="CAL0317259.1"/>
    </source>
</evidence>
<gene>
    <name evidence="1" type="ORF">LLUT_LOCUS18319</name>
</gene>
<accession>A0AAV1X695</accession>
<reference evidence="1 2" key="1">
    <citation type="submission" date="2024-03" db="EMBL/GenBank/DDBJ databases">
        <authorList>
            <person name="Martinez-Hernandez J."/>
        </authorList>
    </citation>
    <scope>NUCLEOTIDE SEQUENCE [LARGE SCALE GENOMIC DNA]</scope>
</reference>
<proteinExistence type="predicted"/>
<evidence type="ECO:0000313" key="2">
    <source>
        <dbReference type="Proteomes" id="UP001497480"/>
    </source>
</evidence>
<protein>
    <submittedName>
        <fullName evidence="1">Uncharacterized protein</fullName>
    </submittedName>
</protein>
<sequence>MGYSAPNLYVAQMSKAMCHGALNLTEIVPIILVRCESSHSVIYSSGMVMASFSSVIEYFPLVK</sequence>
<name>A0AAV1X695_LUPLU</name>
<dbReference type="Proteomes" id="UP001497480">
    <property type="component" value="Unassembled WGS sequence"/>
</dbReference>
<keyword evidence="2" id="KW-1185">Reference proteome</keyword>
<organism evidence="1 2">
    <name type="scientific">Lupinus luteus</name>
    <name type="common">European yellow lupine</name>
    <dbReference type="NCBI Taxonomy" id="3873"/>
    <lineage>
        <taxon>Eukaryota</taxon>
        <taxon>Viridiplantae</taxon>
        <taxon>Streptophyta</taxon>
        <taxon>Embryophyta</taxon>
        <taxon>Tracheophyta</taxon>
        <taxon>Spermatophyta</taxon>
        <taxon>Magnoliopsida</taxon>
        <taxon>eudicotyledons</taxon>
        <taxon>Gunneridae</taxon>
        <taxon>Pentapetalae</taxon>
        <taxon>rosids</taxon>
        <taxon>fabids</taxon>
        <taxon>Fabales</taxon>
        <taxon>Fabaceae</taxon>
        <taxon>Papilionoideae</taxon>
        <taxon>50 kb inversion clade</taxon>
        <taxon>genistoids sensu lato</taxon>
        <taxon>core genistoids</taxon>
        <taxon>Genisteae</taxon>
        <taxon>Lupinus</taxon>
    </lineage>
</organism>
<comment type="caution">
    <text evidence="1">The sequence shown here is derived from an EMBL/GenBank/DDBJ whole genome shotgun (WGS) entry which is preliminary data.</text>
</comment>
<dbReference type="AlphaFoldDB" id="A0AAV1X695"/>